<gene>
    <name evidence="5" type="ORF">BC008_35555</name>
</gene>
<keyword evidence="3" id="KW-0605">Phycobilisome</keyword>
<evidence type="ECO:0000256" key="3">
    <source>
        <dbReference type="ARBA" id="ARBA00022738"/>
    </source>
</evidence>
<dbReference type="SUPFAM" id="SSF52540">
    <property type="entry name" value="P-loop containing nucleoside triphosphate hydrolases"/>
    <property type="match status" value="2"/>
</dbReference>
<dbReference type="Pfam" id="PF13646">
    <property type="entry name" value="HEAT_2"/>
    <property type="match status" value="1"/>
</dbReference>
<keyword evidence="6" id="KW-1185">Reference proteome</keyword>
<reference evidence="5 6" key="1">
    <citation type="journal article" date="2015" name="Genome Announc.">
        <title>Draft Genome of the Euendolithic (true boring) Cyanobacterium Mastigocoleus testarum strain BC008.</title>
        <authorList>
            <person name="Guida B.S."/>
            <person name="Garcia-Pichel F."/>
        </authorList>
    </citation>
    <scope>NUCLEOTIDE SEQUENCE [LARGE SCALE GENOMIC DNA]</scope>
    <source>
        <strain evidence="5 6">BC008</strain>
    </source>
</reference>
<dbReference type="OrthoDB" id="182489at2"/>
<organism evidence="5 6">
    <name type="scientific">Mastigocoleus testarum BC008</name>
    <dbReference type="NCBI Taxonomy" id="371196"/>
    <lineage>
        <taxon>Bacteria</taxon>
        <taxon>Bacillati</taxon>
        <taxon>Cyanobacteriota</taxon>
        <taxon>Cyanophyceae</taxon>
        <taxon>Nostocales</taxon>
        <taxon>Hapalosiphonaceae</taxon>
        <taxon>Mastigocoleus</taxon>
    </lineage>
</organism>
<dbReference type="SMART" id="SM00567">
    <property type="entry name" value="EZ_HEAT"/>
    <property type="match status" value="3"/>
</dbReference>
<dbReference type="PANTHER" id="PTHR12697">
    <property type="entry name" value="PBS LYASE HEAT-LIKE PROTEIN"/>
    <property type="match status" value="1"/>
</dbReference>
<dbReference type="RefSeq" id="WP_058183328.1">
    <property type="nucleotide sequence ID" value="NZ_LMTZ01000024.1"/>
</dbReference>
<dbReference type="GO" id="GO:0030089">
    <property type="term" value="C:phycobilisome"/>
    <property type="evidence" value="ECO:0007669"/>
    <property type="project" value="UniProtKB-KW"/>
</dbReference>
<dbReference type="SUPFAM" id="SSF48371">
    <property type="entry name" value="ARM repeat"/>
    <property type="match status" value="1"/>
</dbReference>
<dbReference type="InterPro" id="IPR016024">
    <property type="entry name" value="ARM-type_fold"/>
</dbReference>
<evidence type="ECO:0000256" key="1">
    <source>
        <dbReference type="ARBA" id="ARBA00009299"/>
    </source>
</evidence>
<comment type="caution">
    <text evidence="5">The sequence shown here is derived from an EMBL/GenBank/DDBJ whole genome shotgun (WGS) entry which is preliminary data.</text>
</comment>
<evidence type="ECO:0000313" key="5">
    <source>
        <dbReference type="EMBL" id="KST69440.1"/>
    </source>
</evidence>
<proteinExistence type="inferred from homology"/>
<dbReference type="InterPro" id="IPR004155">
    <property type="entry name" value="PBS_lyase_HEAT"/>
</dbReference>
<sequence length="1038" mass="119005">MSMENFQYEVGGALSKDSPTYVSRQADHELYSFLKSAEYCYVFNARQMGKSSLGKKTMHRLQAEDCACCWIDMSEIIEQDITRKDWYEQIILSITEGLELETNLFADWFCNYTQSRPASRFRDFFGEVLLKNIQKNIIIFVDEIDNIIELNFDVADEFFKQITAIYNKRSENVEYKRISFAFFGGATPYELIQKPTFGIGRAIELRGFELDQTLNLGTGLSTQTNDFRILLEEVWKWTGGQPFLTQKICRLLSEGEVIPEGSESEAVQNLIQTIIEYWDSDKQDSPVHFRTIYRRILDSKNSNKLRHLCHQLFQNGKIPIDKTSEQLEFRYTGLVVRRGNYLEFFNPIYQHIFNKNVIPEPDGAPFVFIERFEQQKYFKQILHSLLNSQSQDNNPQIFLLYGHQGMGKSAFLRRLRQMISEEPFTGKINNLFLDWAVEYENYPKLRVGHDNIEPTTVLEVIYQKFVFEGWENYFENYRQTKDLCSSANQKIAAALKSSSVKNIESIENLRPLGVDGIIDLLNENEVSLDEEERKEFQQAEKFIQLELSPQELEVFQQQETNLAVSLGIGIVKIVEEKPLVIFLDTYEIVDSLKCDYILRNVIDRSSQKVAWAIASQRNLVDSGKRNDIAKLVLQKTLEHTDPDVVVATIKALTKYDDGITVPELINFLSLPANPSPNNPAGDRYVRETATRELGKILENQTSLEQLSQAVEALVTAMRNDYISNVRETAGKTLEEIFDTIIKLRETQASKIIKRIQRNLTLAGKLNREDSHELNNTPIEILIEGLSSQDLDIRVSSAEKLGQHQQAGEHLVQLLCSSQQEPDVRATAAKSLGEIGITAPINAVSELIKAVDYEQEPDSYVRKQAAIALGKLTATAEIIDALNKVCRQDKFSSVRNPAQASLESIAKTADSENARQAALYIEQLTPQPPCQSTVLELIEQLNSQDRIKRQSAVIALGKVNINKDELNQLKVIERLINMWRNDPINTVRNSIENTLYNIYKCTQHPTVYKALKRYPDYTNNEIREKYKLLFEQYPLSINS</sequence>
<dbReference type="InterPro" id="IPR011989">
    <property type="entry name" value="ARM-like"/>
</dbReference>
<dbReference type="Proteomes" id="UP000053372">
    <property type="component" value="Unassembled WGS sequence"/>
</dbReference>
<dbReference type="GO" id="GO:0016829">
    <property type="term" value="F:lyase activity"/>
    <property type="evidence" value="ECO:0007669"/>
    <property type="project" value="UniProtKB-KW"/>
</dbReference>
<evidence type="ECO:0000313" key="6">
    <source>
        <dbReference type="Proteomes" id="UP000053372"/>
    </source>
</evidence>
<keyword evidence="2" id="KW-0042">Antenna complex</keyword>
<name>A0A0V7ZXY9_9CYAN</name>
<dbReference type="AlphaFoldDB" id="A0A0V7ZXY9"/>
<dbReference type="GO" id="GO:0016491">
    <property type="term" value="F:oxidoreductase activity"/>
    <property type="evidence" value="ECO:0007669"/>
    <property type="project" value="TreeGrafter"/>
</dbReference>
<protein>
    <submittedName>
        <fullName evidence="5">Uncharacterized protein</fullName>
    </submittedName>
</protein>
<keyword evidence="4" id="KW-0456">Lyase</keyword>
<dbReference type="Pfam" id="PF14516">
    <property type="entry name" value="AAA_35"/>
    <property type="match status" value="1"/>
</dbReference>
<evidence type="ECO:0000256" key="4">
    <source>
        <dbReference type="ARBA" id="ARBA00023239"/>
    </source>
</evidence>
<comment type="similarity">
    <text evidence="1">Belongs to the CpcE/RpcE/PecE family.</text>
</comment>
<dbReference type="Gene3D" id="3.40.50.300">
    <property type="entry name" value="P-loop containing nucleotide triphosphate hydrolases"/>
    <property type="match status" value="1"/>
</dbReference>
<evidence type="ECO:0000256" key="2">
    <source>
        <dbReference type="ARBA" id="ARBA00022549"/>
    </source>
</evidence>
<dbReference type="InterPro" id="IPR027417">
    <property type="entry name" value="P-loop_NTPase"/>
</dbReference>
<dbReference type="PANTHER" id="PTHR12697:SF38">
    <property type="entry name" value="PBS LYASE HEAT DOMAIN PROTEIN REPEAT-CONTAINING PROTEIN"/>
    <property type="match status" value="1"/>
</dbReference>
<dbReference type="Gene3D" id="1.25.10.10">
    <property type="entry name" value="Leucine-rich Repeat Variant"/>
    <property type="match status" value="2"/>
</dbReference>
<dbReference type="EMBL" id="LMTZ01000024">
    <property type="protein sequence ID" value="KST69440.1"/>
    <property type="molecule type" value="Genomic_DNA"/>
</dbReference>
<accession>A0A0V7ZXY9</accession>